<reference evidence="2" key="1">
    <citation type="submission" date="2020-08" db="EMBL/GenBank/DDBJ databases">
        <title>Lewinella bacteria from marine environments.</title>
        <authorList>
            <person name="Zhong Y."/>
        </authorList>
    </citation>
    <scope>NUCLEOTIDE SEQUENCE</scope>
    <source>
        <strain evidence="2">KCTC 42187</strain>
    </source>
</reference>
<dbReference type="InterPro" id="IPR045670">
    <property type="entry name" value="DUF5916"/>
</dbReference>
<dbReference type="SUPFAM" id="SSF49344">
    <property type="entry name" value="CBD9-like"/>
    <property type="match status" value="1"/>
</dbReference>
<feature type="domain" description="DUF5916" evidence="1">
    <location>
        <begin position="240"/>
        <end position="645"/>
    </location>
</feature>
<evidence type="ECO:0000259" key="1">
    <source>
        <dbReference type="Pfam" id="PF19313"/>
    </source>
</evidence>
<comment type="caution">
    <text evidence="2">The sequence shown here is derived from an EMBL/GenBank/DDBJ whole genome shotgun (WGS) entry which is preliminary data.</text>
</comment>
<keyword evidence="3" id="KW-1185">Reference proteome</keyword>
<dbReference type="EMBL" id="JACSIT010000115">
    <property type="protein sequence ID" value="MBC6995030.1"/>
    <property type="molecule type" value="Genomic_DNA"/>
</dbReference>
<organism evidence="2 3">
    <name type="scientific">Neolewinella lacunae</name>
    <dbReference type="NCBI Taxonomy" id="1517758"/>
    <lineage>
        <taxon>Bacteria</taxon>
        <taxon>Pseudomonadati</taxon>
        <taxon>Bacteroidota</taxon>
        <taxon>Saprospiria</taxon>
        <taxon>Saprospirales</taxon>
        <taxon>Lewinellaceae</taxon>
        <taxon>Neolewinella</taxon>
    </lineage>
</organism>
<evidence type="ECO:0000313" key="3">
    <source>
        <dbReference type="Proteomes" id="UP000650081"/>
    </source>
</evidence>
<dbReference type="Pfam" id="PF19313">
    <property type="entry name" value="DUF5916"/>
    <property type="match status" value="1"/>
</dbReference>
<dbReference type="CDD" id="cd09618">
    <property type="entry name" value="CBM9_like_2"/>
    <property type="match status" value="1"/>
</dbReference>
<dbReference type="AlphaFoldDB" id="A0A923PM92"/>
<dbReference type="Proteomes" id="UP000650081">
    <property type="component" value="Unassembled WGS sequence"/>
</dbReference>
<evidence type="ECO:0000313" key="2">
    <source>
        <dbReference type="EMBL" id="MBC6995030.1"/>
    </source>
</evidence>
<sequence>MLAACLFHLAPVASQFQPRDPGIPPAATAVRFTQNITLDGQLNEADWLRSSPATDFWETFPADTSRVKDQTEIYFGYDDKNLYVGAKCYVQGFNFVIPSLRRDYRAGGNDNLTLVFNPFKDKTNAIVFGMNPLGVTREALIYNGGENNADFREEWDNKWYGESFIGENYWSVEMIIPFISLRFPEGDPQWYFNSYRFDTQSNTRSTWNRIPQNQIIMSLAYMGTIDFLGGAPQAQGGNTTLIPYVSAGVAKDYAASTATAWNSGIGADAKVGIGSGLNLDLTVNPDFSQVEVDEQVINTTRFELFFPERRQFFLENADLFSSFGFEESNPFFSRRIGVARDTTTGVALQNPIYYGARLSGKLNDDYRIGLLNMQAAANFDQGLPSYNYTVAAGQRKIGDRSSLGAIFVNKQNLGSFTDSSEVNQNFNRVVGADYILATKDNKWNGKTFLHRSFSDQDGGDDYVHGITIAYRQRHWNLQYYHAYVGENYNAEVGFVPRKGFFTSGFEGQRIDYPNNPRVVQKGPFTAGQFFSQPGAGITDYNFDFGYEWRYTNTSEFNAGVGFANIFLFEDFDPTRTDATPLPGNRNYGYWRVGMEYLSDARKKLAVNYELQAGEFFNGTSYSLGGGLLYRYQPKGSINLRFNYQFINLPAPYASTALFLIGPRIDLTFSKSLFLTTFLQYNEQFDNFNLNARLQWRFAPVSDFFLVYTDNYNTVGWEVRNRSVVAKATYWLNI</sequence>
<dbReference type="Gene3D" id="2.60.40.1190">
    <property type="match status" value="1"/>
</dbReference>
<name>A0A923PM92_9BACT</name>
<proteinExistence type="predicted"/>
<protein>
    <submittedName>
        <fullName evidence="2">Carbohydrate binding family 9 domain-containing protein</fullName>
    </submittedName>
</protein>
<accession>A0A923PM92</accession>
<gene>
    <name evidence="2" type="ORF">H9S92_12695</name>
</gene>